<name>A0AAN6MN33_9PEZI</name>
<protein>
    <recommendedName>
        <fullName evidence="3">F-box domain-containing protein</fullName>
    </recommendedName>
</protein>
<dbReference type="EMBL" id="MU855434">
    <property type="protein sequence ID" value="KAK3903684.1"/>
    <property type="molecule type" value="Genomic_DNA"/>
</dbReference>
<sequence length="483" mass="54240">MSAPHPPPPSDAAPSQCYILRLPDELLSDIVSTVASWPDNIDGTEFLSLYADRWTLTLVCRRFHVLATPLLYSRLVLTLRWTINASLSQSSDYLSITQERVEQLQSEHGGRGVMRLHRTLECNPALRGLCRELNLDLADSHWRHLTFLSRAASFVTWLTEVRSLRVHDGFGRTRTSPVMQLIGTAARYMSALEKLTYTAHYHPGIRGELPPESEMQKVVARFPRLRELHLVGCVKYFGVDYELLKTVRGQSPLTTISLNDSIDGVAALTSLLAWPSQLEQFTCLGRTRPGWSPLKFRNIWSALVPHLQSLKSVRVGSVENPSPYRTIRGKLGGIDFSLFSALTFLGVSVWSTGTDGGEAGLLAPRLEEFEWSFDGEDGRVLLLNYFGADEEGFLRRFAEAALEREVPLRRISVVFSPQPVVGLISFGLESLNPEYPWDCMDRLAGELKEVGVELTYNEPCVSREKFEEALGSARQLLRRPVLP</sequence>
<evidence type="ECO:0000313" key="2">
    <source>
        <dbReference type="Proteomes" id="UP001303889"/>
    </source>
</evidence>
<proteinExistence type="predicted"/>
<evidence type="ECO:0000313" key="1">
    <source>
        <dbReference type="EMBL" id="KAK3903684.1"/>
    </source>
</evidence>
<evidence type="ECO:0008006" key="3">
    <source>
        <dbReference type="Google" id="ProtNLM"/>
    </source>
</evidence>
<dbReference type="Proteomes" id="UP001303889">
    <property type="component" value="Unassembled WGS sequence"/>
</dbReference>
<reference evidence="1" key="2">
    <citation type="submission" date="2023-05" db="EMBL/GenBank/DDBJ databases">
        <authorList>
            <consortium name="Lawrence Berkeley National Laboratory"/>
            <person name="Steindorff A."/>
            <person name="Hensen N."/>
            <person name="Bonometti L."/>
            <person name="Westerberg I."/>
            <person name="Brannstrom I.O."/>
            <person name="Guillou S."/>
            <person name="Cros-Aarteil S."/>
            <person name="Calhoun S."/>
            <person name="Haridas S."/>
            <person name="Kuo A."/>
            <person name="Mondo S."/>
            <person name="Pangilinan J."/>
            <person name="Riley R."/>
            <person name="Labutti K."/>
            <person name="Andreopoulos B."/>
            <person name="Lipzen A."/>
            <person name="Chen C."/>
            <person name="Yanf M."/>
            <person name="Daum C."/>
            <person name="Ng V."/>
            <person name="Clum A."/>
            <person name="Ohm R."/>
            <person name="Martin F."/>
            <person name="Silar P."/>
            <person name="Natvig D."/>
            <person name="Lalanne C."/>
            <person name="Gautier V."/>
            <person name="Ament-Velasquez S.L."/>
            <person name="Kruys A."/>
            <person name="Hutchinson M.I."/>
            <person name="Powell A.J."/>
            <person name="Barry K."/>
            <person name="Miller A.N."/>
            <person name="Grigoriev I.V."/>
            <person name="Debuchy R."/>
            <person name="Gladieux P."/>
            <person name="Thoren M.H."/>
            <person name="Johannesson H."/>
        </authorList>
    </citation>
    <scope>NUCLEOTIDE SEQUENCE</scope>
    <source>
        <strain evidence="1">CBS 103.79</strain>
    </source>
</reference>
<keyword evidence="2" id="KW-1185">Reference proteome</keyword>
<organism evidence="1 2">
    <name type="scientific">Staphylotrichum tortipilum</name>
    <dbReference type="NCBI Taxonomy" id="2831512"/>
    <lineage>
        <taxon>Eukaryota</taxon>
        <taxon>Fungi</taxon>
        <taxon>Dikarya</taxon>
        <taxon>Ascomycota</taxon>
        <taxon>Pezizomycotina</taxon>
        <taxon>Sordariomycetes</taxon>
        <taxon>Sordariomycetidae</taxon>
        <taxon>Sordariales</taxon>
        <taxon>Chaetomiaceae</taxon>
        <taxon>Staphylotrichum</taxon>
    </lineage>
</organism>
<reference evidence="1" key="1">
    <citation type="journal article" date="2023" name="Mol. Phylogenet. Evol.">
        <title>Genome-scale phylogeny and comparative genomics of the fungal order Sordariales.</title>
        <authorList>
            <person name="Hensen N."/>
            <person name="Bonometti L."/>
            <person name="Westerberg I."/>
            <person name="Brannstrom I.O."/>
            <person name="Guillou S."/>
            <person name="Cros-Aarteil S."/>
            <person name="Calhoun S."/>
            <person name="Haridas S."/>
            <person name="Kuo A."/>
            <person name="Mondo S."/>
            <person name="Pangilinan J."/>
            <person name="Riley R."/>
            <person name="LaButti K."/>
            <person name="Andreopoulos B."/>
            <person name="Lipzen A."/>
            <person name="Chen C."/>
            <person name="Yan M."/>
            <person name="Daum C."/>
            <person name="Ng V."/>
            <person name="Clum A."/>
            <person name="Steindorff A."/>
            <person name="Ohm R.A."/>
            <person name="Martin F."/>
            <person name="Silar P."/>
            <person name="Natvig D.O."/>
            <person name="Lalanne C."/>
            <person name="Gautier V."/>
            <person name="Ament-Velasquez S.L."/>
            <person name="Kruys A."/>
            <person name="Hutchinson M.I."/>
            <person name="Powell A.J."/>
            <person name="Barry K."/>
            <person name="Miller A.N."/>
            <person name="Grigoriev I.V."/>
            <person name="Debuchy R."/>
            <person name="Gladieux P."/>
            <person name="Hiltunen Thoren M."/>
            <person name="Johannesson H."/>
        </authorList>
    </citation>
    <scope>NUCLEOTIDE SEQUENCE</scope>
    <source>
        <strain evidence="1">CBS 103.79</strain>
    </source>
</reference>
<accession>A0AAN6MN33</accession>
<dbReference type="AlphaFoldDB" id="A0AAN6MN33"/>
<gene>
    <name evidence="1" type="ORF">C8A05DRAFT_32549</name>
</gene>
<comment type="caution">
    <text evidence="1">The sequence shown here is derived from an EMBL/GenBank/DDBJ whole genome shotgun (WGS) entry which is preliminary data.</text>
</comment>